<dbReference type="SUPFAM" id="SSF55874">
    <property type="entry name" value="ATPase domain of HSP90 chaperone/DNA topoisomerase II/histidine kinase"/>
    <property type="match status" value="1"/>
</dbReference>
<name>A0A544YL13_9ACTN</name>
<evidence type="ECO:0000256" key="1">
    <source>
        <dbReference type="ARBA" id="ARBA00022527"/>
    </source>
</evidence>
<dbReference type="Gene3D" id="3.30.565.10">
    <property type="entry name" value="Histidine kinase-like ATPase, C-terminal domain"/>
    <property type="match status" value="1"/>
</dbReference>
<dbReference type="EMBL" id="VIRM01000045">
    <property type="protein sequence ID" value="TQS17463.1"/>
    <property type="molecule type" value="Genomic_DNA"/>
</dbReference>
<organism evidence="3 4">
    <name type="scientific">Microbispora hainanensis</name>
    <dbReference type="NCBI Taxonomy" id="568844"/>
    <lineage>
        <taxon>Bacteria</taxon>
        <taxon>Bacillati</taxon>
        <taxon>Actinomycetota</taxon>
        <taxon>Actinomycetes</taxon>
        <taxon>Streptosporangiales</taxon>
        <taxon>Streptosporangiaceae</taxon>
        <taxon>Microbispora</taxon>
    </lineage>
</organism>
<dbReference type="PANTHER" id="PTHR35526">
    <property type="entry name" value="ANTI-SIGMA-F FACTOR RSBW-RELATED"/>
    <property type="match status" value="1"/>
</dbReference>
<dbReference type="GO" id="GO:0004674">
    <property type="term" value="F:protein serine/threonine kinase activity"/>
    <property type="evidence" value="ECO:0007669"/>
    <property type="project" value="UniProtKB-KW"/>
</dbReference>
<keyword evidence="3" id="KW-0547">Nucleotide-binding</keyword>
<sequence length="182" mass="20780">MSLIYFPLGTQPMLASYDCERGNGLWRRHSSVRDRWETLRRRVGDLVIQLVDGTDLEEASWRLPVQPTSCGRARRLIRKQLSAWGMEYVSDEAELLVSELVANVLRHTCCDDLTLRLSTVNGLLRCEVEDCNGGIPKMRWPAPDDENGRGLYILDSLACCWGTDRTRSGKIMWFELPSYAGR</sequence>
<evidence type="ECO:0000313" key="4">
    <source>
        <dbReference type="Proteomes" id="UP000316541"/>
    </source>
</evidence>
<evidence type="ECO:0000259" key="2">
    <source>
        <dbReference type="Pfam" id="PF13581"/>
    </source>
</evidence>
<keyword evidence="1" id="KW-0723">Serine/threonine-protein kinase</keyword>
<protein>
    <submittedName>
        <fullName evidence="3">ATP-binding protein</fullName>
    </submittedName>
</protein>
<comment type="caution">
    <text evidence="3">The sequence shown here is derived from an EMBL/GenBank/DDBJ whole genome shotgun (WGS) entry which is preliminary data.</text>
</comment>
<keyword evidence="3" id="KW-0067">ATP-binding</keyword>
<dbReference type="RefSeq" id="WP_142623419.1">
    <property type="nucleotide sequence ID" value="NZ_VIRM01000045.1"/>
</dbReference>
<dbReference type="GO" id="GO:0005524">
    <property type="term" value="F:ATP binding"/>
    <property type="evidence" value="ECO:0007669"/>
    <property type="project" value="UniProtKB-KW"/>
</dbReference>
<dbReference type="InterPro" id="IPR003594">
    <property type="entry name" value="HATPase_dom"/>
</dbReference>
<dbReference type="Pfam" id="PF13581">
    <property type="entry name" value="HATPase_c_2"/>
    <property type="match status" value="1"/>
</dbReference>
<evidence type="ECO:0000313" key="3">
    <source>
        <dbReference type="EMBL" id="TQS17463.1"/>
    </source>
</evidence>
<keyword evidence="1" id="KW-0808">Transferase</keyword>
<keyword evidence="1" id="KW-0418">Kinase</keyword>
<accession>A0A544YL13</accession>
<dbReference type="InterPro" id="IPR050267">
    <property type="entry name" value="Anti-sigma-factor_SerPK"/>
</dbReference>
<feature type="domain" description="Histidine kinase/HSP90-like ATPase" evidence="2">
    <location>
        <begin position="64"/>
        <end position="158"/>
    </location>
</feature>
<dbReference type="InterPro" id="IPR036890">
    <property type="entry name" value="HATPase_C_sf"/>
</dbReference>
<proteinExistence type="predicted"/>
<reference evidence="3 4" key="1">
    <citation type="submission" date="2019-07" db="EMBL/GenBank/DDBJ databases">
        <title>Microbispora hainanensis DSM 45428.</title>
        <authorList>
            <person name="Thawai C."/>
        </authorList>
    </citation>
    <scope>NUCLEOTIDE SEQUENCE [LARGE SCALE GENOMIC DNA]</scope>
    <source>
        <strain evidence="3 4">DSM 45428</strain>
    </source>
</reference>
<dbReference type="AlphaFoldDB" id="A0A544YL13"/>
<dbReference type="CDD" id="cd16936">
    <property type="entry name" value="HATPase_RsbW-like"/>
    <property type="match status" value="1"/>
</dbReference>
<dbReference type="PANTHER" id="PTHR35526:SF3">
    <property type="entry name" value="ANTI-SIGMA-F FACTOR RSBW"/>
    <property type="match status" value="1"/>
</dbReference>
<gene>
    <name evidence="3" type="ORF">FLX08_29030</name>
</gene>
<dbReference type="Proteomes" id="UP000316541">
    <property type="component" value="Unassembled WGS sequence"/>
</dbReference>